<name>A0A0P4RGJ6_9ACTN</name>
<dbReference type="EMBL" id="BBNO01000013">
    <property type="protein sequence ID" value="GAO12882.1"/>
    <property type="molecule type" value="Genomic_DNA"/>
</dbReference>
<reference evidence="2" key="1">
    <citation type="submission" date="2014-09" db="EMBL/GenBank/DDBJ databases">
        <title>Whole genome shotgun sequence of Streptomyces sp. NBRC 110027.</title>
        <authorList>
            <person name="Komaki H."/>
            <person name="Ichikawa N."/>
            <person name="Katano-Makiyama Y."/>
            <person name="Hosoyama A."/>
            <person name="Hashimoto M."/>
            <person name="Uohara A."/>
            <person name="Kitahashi Y."/>
            <person name="Ohji S."/>
            <person name="Kimura A."/>
            <person name="Yamazoe A."/>
            <person name="Igarashi Y."/>
            <person name="Fujita N."/>
        </authorList>
    </citation>
    <scope>NUCLEOTIDE SEQUENCE [LARGE SCALE GENOMIC DNA]</scope>
    <source>
        <strain evidence="2">NBRC 110027</strain>
    </source>
</reference>
<dbReference type="Proteomes" id="UP000048965">
    <property type="component" value="Unassembled WGS sequence"/>
</dbReference>
<reference evidence="1 2" key="2">
    <citation type="journal article" date="2015" name="Stand. Genomic Sci.">
        <title>Draft genome sequence of marine-derived Streptomyces sp. TP-A0598, a producer of anti-MRSA antibiotic lydicamycins.</title>
        <authorList>
            <person name="Komaki H."/>
            <person name="Ichikawa N."/>
            <person name="Hosoyama A."/>
            <person name="Fujita N."/>
            <person name="Igarashi Y."/>
        </authorList>
    </citation>
    <scope>NUCLEOTIDE SEQUENCE [LARGE SCALE GENOMIC DNA]</scope>
    <source>
        <strain evidence="1 2">NBRC 110027</strain>
    </source>
</reference>
<comment type="caution">
    <text evidence="1">The sequence shown here is derived from an EMBL/GenBank/DDBJ whole genome shotgun (WGS) entry which is preliminary data.</text>
</comment>
<evidence type="ECO:0000313" key="2">
    <source>
        <dbReference type="Proteomes" id="UP000048965"/>
    </source>
</evidence>
<keyword evidence="2" id="KW-1185">Reference proteome</keyword>
<evidence type="ECO:0000313" key="1">
    <source>
        <dbReference type="EMBL" id="GAO12882.1"/>
    </source>
</evidence>
<proteinExistence type="predicted"/>
<accession>A0A0P4RGJ6</accession>
<dbReference type="AlphaFoldDB" id="A0A0P4RGJ6"/>
<gene>
    <name evidence="1" type="ORF">TPA0598_13_00660</name>
</gene>
<protein>
    <submittedName>
        <fullName evidence="1">Uncharacterized protein</fullName>
    </submittedName>
</protein>
<organism evidence="1 2">
    <name type="scientific">Streptomyces lydicamycinicus</name>
    <dbReference type="NCBI Taxonomy" id="1546107"/>
    <lineage>
        <taxon>Bacteria</taxon>
        <taxon>Bacillati</taxon>
        <taxon>Actinomycetota</taxon>
        <taxon>Actinomycetes</taxon>
        <taxon>Kitasatosporales</taxon>
        <taxon>Streptomycetaceae</taxon>
        <taxon>Streptomyces</taxon>
    </lineage>
</organism>
<sequence>MNPGHLEREGCVVNPMLVARAQGVFYTGGGAWALLRPHSFERYFGPQRVKQEQDWLVKTVSGLLVSCGWSQIRTCTTAECLVQARRIGVGTALTLLAIDLVYVPAGKVRRSHALDAVIEAGWLVAWWRCRGSRVWQRDA</sequence>